<keyword evidence="6" id="KW-1185">Reference proteome</keyword>
<dbReference type="SUPFAM" id="SSF53474">
    <property type="entry name" value="alpha/beta-Hydrolases"/>
    <property type="match status" value="1"/>
</dbReference>
<name>A0ABM9FY39_9BACL</name>
<dbReference type="Pfam" id="PF03403">
    <property type="entry name" value="PAF-AH_p_II"/>
    <property type="match status" value="1"/>
</dbReference>
<feature type="transmembrane region" description="Helical" evidence="4">
    <location>
        <begin position="34"/>
        <end position="51"/>
    </location>
</feature>
<evidence type="ECO:0000313" key="5">
    <source>
        <dbReference type="EMBL" id="CAH8244147.1"/>
    </source>
</evidence>
<keyword evidence="3" id="KW-0443">Lipid metabolism</keyword>
<dbReference type="GO" id="GO:0016787">
    <property type="term" value="F:hydrolase activity"/>
    <property type="evidence" value="ECO:0007669"/>
    <property type="project" value="UniProtKB-KW"/>
</dbReference>
<sequence>MGILLLVIAAVFEAAFAVYCIWTKSNQNKVRGVMRIGAFAVFVMFTLASVMEWSFRWVGIGLLLLVWAVLGVRTLIRSKEERQQYRCGRIVRNAVVMLVLVVIAVTPALVFPQYPLPQVTGEYEVASVSYTYMDKNRMEQFTGTGENRVVNVEFWYPDNAHGTYPLVVFSHGAFGIKGSNASTYTELASHGYVVCSIDHPYHSFYTASADGTVALVNSEYMQEVNNVNKGVYTVEETYRLIQKWMKLRTDDMNFVIDTILEKAKTGSENVYQLVNTEKIGVFGHSMGGAASVSLGRERDDIGAVVNIDAPLFSELVYNRETDDFAASGQPYTTPLLNIYSDSVWVQLNSNSTYAANKAIDEHSTEVYTVHFQGAKHMSLTDLALFSPMLANMLQGGRAEIDAHYCIDTMNRIILEFFDCYLKGKGSFTSAGTY</sequence>
<keyword evidence="4" id="KW-1133">Transmembrane helix</keyword>
<dbReference type="Proteomes" id="UP001154322">
    <property type="component" value="Unassembled WGS sequence"/>
</dbReference>
<evidence type="ECO:0000256" key="4">
    <source>
        <dbReference type="SAM" id="Phobius"/>
    </source>
</evidence>
<proteinExistence type="predicted"/>
<accession>A0ABM9FY39</accession>
<evidence type="ECO:0000313" key="6">
    <source>
        <dbReference type="Proteomes" id="UP001154322"/>
    </source>
</evidence>
<dbReference type="InterPro" id="IPR029058">
    <property type="entry name" value="AB_hydrolase_fold"/>
</dbReference>
<feature type="transmembrane region" description="Helical" evidence="4">
    <location>
        <begin position="6"/>
        <end position="22"/>
    </location>
</feature>
<evidence type="ECO:0000256" key="2">
    <source>
        <dbReference type="ARBA" id="ARBA00022963"/>
    </source>
</evidence>
<comment type="caution">
    <text evidence="5">The sequence shown here is derived from an EMBL/GenBank/DDBJ whole genome shotgun (WGS) entry which is preliminary data.</text>
</comment>
<feature type="transmembrane region" description="Helical" evidence="4">
    <location>
        <begin position="57"/>
        <end position="78"/>
    </location>
</feature>
<organism evidence="5 6">
    <name type="scientific">Paenibacillus melissococcoides</name>
    <dbReference type="NCBI Taxonomy" id="2912268"/>
    <lineage>
        <taxon>Bacteria</taxon>
        <taxon>Bacillati</taxon>
        <taxon>Bacillota</taxon>
        <taxon>Bacilli</taxon>
        <taxon>Bacillales</taxon>
        <taxon>Paenibacillaceae</taxon>
        <taxon>Paenibacillus</taxon>
    </lineage>
</organism>
<dbReference type="EMBL" id="CALYLO010000001">
    <property type="protein sequence ID" value="CAH8244147.1"/>
    <property type="molecule type" value="Genomic_DNA"/>
</dbReference>
<evidence type="ECO:0000256" key="3">
    <source>
        <dbReference type="ARBA" id="ARBA00023098"/>
    </source>
</evidence>
<reference evidence="5" key="1">
    <citation type="submission" date="2022-06" db="EMBL/GenBank/DDBJ databases">
        <authorList>
            <person name="Dietemann V."/>
            <person name="Ory F."/>
            <person name="Dainat B."/>
            <person name="Oberhansli S."/>
        </authorList>
    </citation>
    <scope>NUCLEOTIDE SEQUENCE</scope>
    <source>
        <strain evidence="5">Ena-SAMPLE-TAB-26-04-2022-14:26:32:270-5432</strain>
    </source>
</reference>
<dbReference type="RefSeq" id="WP_213426956.1">
    <property type="nucleotide sequence ID" value="NZ_AP031286.1"/>
</dbReference>
<keyword evidence="4" id="KW-0472">Membrane</keyword>
<dbReference type="PANTHER" id="PTHR10272:SF0">
    <property type="entry name" value="PLATELET-ACTIVATING FACTOR ACETYLHYDROLASE"/>
    <property type="match status" value="1"/>
</dbReference>
<protein>
    <submittedName>
        <fullName evidence="5">Dienelactone hydrolase family protein</fullName>
    </submittedName>
</protein>
<evidence type="ECO:0000256" key="1">
    <source>
        <dbReference type="ARBA" id="ARBA00022801"/>
    </source>
</evidence>
<keyword evidence="2" id="KW-0442">Lipid degradation</keyword>
<dbReference type="Gene3D" id="3.40.50.1820">
    <property type="entry name" value="alpha/beta hydrolase"/>
    <property type="match status" value="1"/>
</dbReference>
<dbReference type="PANTHER" id="PTHR10272">
    <property type="entry name" value="PLATELET-ACTIVATING FACTOR ACETYLHYDROLASE"/>
    <property type="match status" value="1"/>
</dbReference>
<feature type="transmembrane region" description="Helical" evidence="4">
    <location>
        <begin position="90"/>
        <end position="111"/>
    </location>
</feature>
<keyword evidence="4" id="KW-0812">Transmembrane</keyword>
<gene>
    <name evidence="5" type="ORF">WJ0W_001385</name>
</gene>
<keyword evidence="1 5" id="KW-0378">Hydrolase</keyword>